<protein>
    <recommendedName>
        <fullName evidence="4">ABC-2 type transport system permease protein</fullName>
    </recommendedName>
</protein>
<feature type="transmembrane region" description="Helical" evidence="1">
    <location>
        <begin position="383"/>
        <end position="403"/>
    </location>
</feature>
<feature type="transmembrane region" description="Helical" evidence="1">
    <location>
        <begin position="178"/>
        <end position="196"/>
    </location>
</feature>
<proteinExistence type="predicted"/>
<feature type="transmembrane region" description="Helical" evidence="1">
    <location>
        <begin position="442"/>
        <end position="460"/>
    </location>
</feature>
<name>A0ABR6ZPY4_9BURK</name>
<dbReference type="RefSeq" id="WP_186947108.1">
    <property type="nucleotide sequence ID" value="NZ_JACOGF010000004.1"/>
</dbReference>
<feature type="transmembrane region" description="Helical" evidence="1">
    <location>
        <begin position="415"/>
        <end position="436"/>
    </location>
</feature>
<keyword evidence="1" id="KW-1133">Transmembrane helix</keyword>
<evidence type="ECO:0000313" key="2">
    <source>
        <dbReference type="EMBL" id="MBC3917874.1"/>
    </source>
</evidence>
<evidence type="ECO:0000313" key="3">
    <source>
        <dbReference type="Proteomes" id="UP000650424"/>
    </source>
</evidence>
<organism evidence="2 3">
    <name type="scientific">Undibacterium hunanense</name>
    <dbReference type="NCBI Taxonomy" id="2762292"/>
    <lineage>
        <taxon>Bacteria</taxon>
        <taxon>Pseudomonadati</taxon>
        <taxon>Pseudomonadota</taxon>
        <taxon>Betaproteobacteria</taxon>
        <taxon>Burkholderiales</taxon>
        <taxon>Oxalobacteraceae</taxon>
        <taxon>Undibacterium</taxon>
    </lineage>
</organism>
<feature type="transmembrane region" description="Helical" evidence="1">
    <location>
        <begin position="55"/>
        <end position="79"/>
    </location>
</feature>
<sequence>MKTIISIWKQPAYARINTGGLKVIYFLMVLIALLPAVLVLSFGGKVEGWMPVLRALGLGVVMALGMLLVGWFLLFIISVTMQYTPANARLVPQFKRHMQLAVAIPVLLLPALLSLTVHFNSKGHFFQTWMLGVFGLLVYVASIRSKWVIILLVLMSQLPMWLNAKMTLPDTGIWSQPVLMFLAGLGMTIAVLHWVFSIHGDQHFKKEQSFSVLQKAMSGEEVQMSQYSMNFTNPYNFLLRHCMRKVSRLPETVSQLMPFSMGSQVFWLTSFLSVLVMSIGMGIYFIFFLNHSAKFNGKDAWLAYFAAIVSFVMLPFIYTSVVRTAVYQRRVEQGLLCLAVNLPDVKRQTEVLAGFLLRQSLGLWLVTAVIVGLTVYFSPASPLLMGSVWIGCFCLLPLSVMTLKNYALMKSRYESALLLAFAMPLLLGLVLITLYVQFQQCPAWVICVSVAIVTAIVLRWRWNRLMQVSAVFPAGRAA</sequence>
<keyword evidence="3" id="KW-1185">Reference proteome</keyword>
<feature type="transmembrane region" description="Helical" evidence="1">
    <location>
        <begin position="21"/>
        <end position="43"/>
    </location>
</feature>
<dbReference type="EMBL" id="JACOGF010000004">
    <property type="protein sequence ID" value="MBC3917874.1"/>
    <property type="molecule type" value="Genomic_DNA"/>
</dbReference>
<feature type="transmembrane region" description="Helical" evidence="1">
    <location>
        <begin position="301"/>
        <end position="321"/>
    </location>
</feature>
<feature type="transmembrane region" description="Helical" evidence="1">
    <location>
        <begin position="265"/>
        <end position="289"/>
    </location>
</feature>
<evidence type="ECO:0000256" key="1">
    <source>
        <dbReference type="SAM" id="Phobius"/>
    </source>
</evidence>
<comment type="caution">
    <text evidence="2">The sequence shown here is derived from an EMBL/GenBank/DDBJ whole genome shotgun (WGS) entry which is preliminary data.</text>
</comment>
<keyword evidence="1" id="KW-0812">Transmembrane</keyword>
<reference evidence="2 3" key="1">
    <citation type="submission" date="2020-08" db="EMBL/GenBank/DDBJ databases">
        <title>Novel species isolated from subtropical streams in China.</title>
        <authorList>
            <person name="Lu H."/>
        </authorList>
    </citation>
    <scope>NUCLEOTIDE SEQUENCE [LARGE SCALE GENOMIC DNA]</scope>
    <source>
        <strain evidence="2 3">CY18W</strain>
    </source>
</reference>
<evidence type="ECO:0008006" key="4">
    <source>
        <dbReference type="Google" id="ProtNLM"/>
    </source>
</evidence>
<feature type="transmembrane region" description="Helical" evidence="1">
    <location>
        <begin position="100"/>
        <end position="119"/>
    </location>
</feature>
<feature type="transmembrane region" description="Helical" evidence="1">
    <location>
        <begin position="125"/>
        <end position="141"/>
    </location>
</feature>
<feature type="transmembrane region" description="Helical" evidence="1">
    <location>
        <begin position="355"/>
        <end position="377"/>
    </location>
</feature>
<dbReference type="Proteomes" id="UP000650424">
    <property type="component" value="Unassembled WGS sequence"/>
</dbReference>
<feature type="transmembrane region" description="Helical" evidence="1">
    <location>
        <begin position="148"/>
        <end position="166"/>
    </location>
</feature>
<accession>A0ABR6ZPY4</accession>
<gene>
    <name evidence="2" type="ORF">H8L32_10350</name>
</gene>
<keyword evidence="1" id="KW-0472">Membrane</keyword>